<organism evidence="1">
    <name type="scientific">Rhizophora mucronata</name>
    <name type="common">Asiatic mangrove</name>
    <dbReference type="NCBI Taxonomy" id="61149"/>
    <lineage>
        <taxon>Eukaryota</taxon>
        <taxon>Viridiplantae</taxon>
        <taxon>Streptophyta</taxon>
        <taxon>Embryophyta</taxon>
        <taxon>Tracheophyta</taxon>
        <taxon>Spermatophyta</taxon>
        <taxon>Magnoliopsida</taxon>
        <taxon>eudicotyledons</taxon>
        <taxon>Gunneridae</taxon>
        <taxon>Pentapetalae</taxon>
        <taxon>rosids</taxon>
        <taxon>fabids</taxon>
        <taxon>Malpighiales</taxon>
        <taxon>Rhizophoraceae</taxon>
        <taxon>Rhizophora</taxon>
    </lineage>
</organism>
<sequence length="36" mass="4109">MPVQKSTDITNCTRFLLWQPKSAKNSTIHIATMMQS</sequence>
<proteinExistence type="predicted"/>
<name>A0A2P2QVF9_RHIMU</name>
<dbReference type="AlphaFoldDB" id="A0A2P2QVF9"/>
<protein>
    <submittedName>
        <fullName evidence="1">Uncharacterized protein</fullName>
    </submittedName>
</protein>
<reference evidence="1" key="1">
    <citation type="submission" date="2018-02" db="EMBL/GenBank/DDBJ databases">
        <title>Rhizophora mucronata_Transcriptome.</title>
        <authorList>
            <person name="Meera S.P."/>
            <person name="Sreeshan A."/>
            <person name="Augustine A."/>
        </authorList>
    </citation>
    <scope>NUCLEOTIDE SEQUENCE</scope>
    <source>
        <tissue evidence="1">Leaf</tissue>
    </source>
</reference>
<accession>A0A2P2QVF9</accession>
<dbReference type="EMBL" id="GGEC01090502">
    <property type="protein sequence ID" value="MBX70986.1"/>
    <property type="molecule type" value="Transcribed_RNA"/>
</dbReference>
<evidence type="ECO:0000313" key="1">
    <source>
        <dbReference type="EMBL" id="MBX70986.1"/>
    </source>
</evidence>